<feature type="compositionally biased region" description="Basic and acidic residues" evidence="2">
    <location>
        <begin position="578"/>
        <end position="593"/>
    </location>
</feature>
<organism evidence="5 6">
    <name type="scientific">Pichia sorbitophila (strain ATCC MYA-4447 / BCRC 22081 / CBS 7064 / NBRC 10061 / NRRL Y-12695)</name>
    <name type="common">Hybrid yeast</name>
    <dbReference type="NCBI Taxonomy" id="559304"/>
    <lineage>
        <taxon>Eukaryota</taxon>
        <taxon>Fungi</taxon>
        <taxon>Dikarya</taxon>
        <taxon>Ascomycota</taxon>
        <taxon>Saccharomycotina</taxon>
        <taxon>Pichiomycetes</taxon>
        <taxon>Debaryomycetaceae</taxon>
        <taxon>Millerozyma</taxon>
    </lineage>
</organism>
<gene>
    <name evidence="5" type="primary">Piso0_003606</name>
    <name evidence="4" type="ORF">GNLVRS01_PISO0G16022g</name>
    <name evidence="5" type="ORF">GNLVRS01_PISO0H16023g</name>
</gene>
<evidence type="ECO:0000313" key="5">
    <source>
        <dbReference type="EMBL" id="CCE81254.1"/>
    </source>
</evidence>
<proteinExistence type="inferred from homology"/>
<dbReference type="OMA" id="SFWNPYL"/>
<dbReference type="OrthoDB" id="26278at2759"/>
<dbReference type="PANTHER" id="PTHR31017">
    <property type="entry name" value="LATE SECRETORY PATHWAY PROTEIN AVL9-RELATED"/>
    <property type="match status" value="1"/>
</dbReference>
<dbReference type="eggNOG" id="KOG3823">
    <property type="taxonomic scope" value="Eukaryota"/>
</dbReference>
<feature type="region of interest" description="Disordered" evidence="2">
    <location>
        <begin position="689"/>
        <end position="723"/>
    </location>
</feature>
<evidence type="ECO:0000256" key="2">
    <source>
        <dbReference type="SAM" id="MobiDB-lite"/>
    </source>
</evidence>
<dbReference type="EMBL" id="FO082053">
    <property type="protein sequence ID" value="CCE80489.1"/>
    <property type="molecule type" value="Genomic_DNA"/>
</dbReference>
<dbReference type="InParanoid" id="G8YGD7"/>
<sequence length="736" mass="83686">MSTSGEAFKDPVPEAGLGNDSLDDGSNEDQNGSAVAKTNEDFGMRPIVLAKRQEKHSKGKDKDKDRDSAALSAADNEFQCRPIRLGSKNKQSLNESEETLVKPVDHSKKKKTIQIHNLPVVEPETKYDASSSVSDAIFAVCVVDFHHARGPEIQWWKSNYCVDYPADNSLFKNLPFQALPDGSHLFSETFSNFNLVYDFLTGKSYDSGDDYSHFDKDPRNLKTLFGCSCVRQVKTSSLPKEEVDRNKDITRSIVQKAVVVIARGRPIFQVIKEKLSIITASYFLQNNFENTELLEQLFVDLNSNFTFKAGESSPEQNWFPSKETTNKLNDQQDELFINSHLKEIVLKFRSSFLTIFKALLLEKRVLIYSNNNLEMLTQFQNNLISLIPNLINVLDNCGCPLSDYVESNGPLSKPDSLNTTSRKSMLRFFGLPLQVFNTKGIFWNPYLPLQQLSELNAPETVGFMVGCSNLLFVNQSVDLKVDVLVNLDSSDVSYPLSKPESLSLSSRDKKFIHYIINNIYENKNNIKANEHEPFIGSDDFIRYQFEDYILSLLSTTRFYQYKEKFHQPPPGFASYETHVSKSKSDENHDKYEEPGLNSIDNGNIDLFNAKFMEEWFRSKNFKVWNAMADEFMFNFINPRHVGVDISDSSSPYAITSFFSNLKSKLNAPAVSSLDLNSSAQKYIPDTEITEEDPHIVTLQQSKPTDSKGRYDQTHTSEKPLGKRISSWTSSWGFRKK</sequence>
<dbReference type="PANTHER" id="PTHR31017:SF1">
    <property type="entry name" value="LATE SECRETORY PATHWAY PROTEIN AVL9 HOMOLOG"/>
    <property type="match status" value="1"/>
</dbReference>
<feature type="region of interest" description="Disordered" evidence="2">
    <location>
        <begin position="1"/>
        <end position="105"/>
    </location>
</feature>
<name>G8YGD7_PICSO</name>
<evidence type="ECO:0000256" key="1">
    <source>
        <dbReference type="ARBA" id="ARBA00038178"/>
    </source>
</evidence>
<reference evidence="5" key="1">
    <citation type="submission" date="2011-10" db="EMBL/GenBank/DDBJ databases">
        <authorList>
            <person name="Genoscope - CEA"/>
        </authorList>
    </citation>
    <scope>NUCLEOTIDE SEQUENCE</scope>
</reference>
<evidence type="ECO:0000259" key="3">
    <source>
        <dbReference type="PROSITE" id="PS50211"/>
    </source>
</evidence>
<feature type="compositionally biased region" description="Basic and acidic residues" evidence="2">
    <location>
        <begin position="704"/>
        <end position="720"/>
    </location>
</feature>
<dbReference type="InterPro" id="IPR051731">
    <property type="entry name" value="DENND11/AVL9_GEFs"/>
</dbReference>
<dbReference type="PROSITE" id="PS50211">
    <property type="entry name" value="DENN"/>
    <property type="match status" value="1"/>
</dbReference>
<feature type="domain" description="UDENN" evidence="3">
    <location>
        <begin position="138"/>
        <end position="642"/>
    </location>
</feature>
<dbReference type="AlphaFoldDB" id="G8YGD7"/>
<protein>
    <submittedName>
        <fullName evidence="5">Piso0_003606 protein</fullName>
    </submittedName>
</protein>
<dbReference type="Gene3D" id="3.40.50.11500">
    <property type="match status" value="1"/>
</dbReference>
<comment type="similarity">
    <text evidence="1">Belongs to the AVL9 family.</text>
</comment>
<dbReference type="Proteomes" id="UP000005222">
    <property type="component" value="Chromosome H"/>
</dbReference>
<evidence type="ECO:0000313" key="6">
    <source>
        <dbReference type="Proteomes" id="UP000005222"/>
    </source>
</evidence>
<evidence type="ECO:0000313" key="4">
    <source>
        <dbReference type="EMBL" id="CCE80489.1"/>
    </source>
</evidence>
<reference evidence="6" key="2">
    <citation type="journal article" date="2012" name="G3 (Bethesda)">
        <title>Pichia sorbitophila, an interspecies yeast hybrid reveals early steps of genome resolution following polyploidization.</title>
        <authorList>
            <person name="Leh Louis V."/>
            <person name="Despons L."/>
            <person name="Friedrich A."/>
            <person name="Martin T."/>
            <person name="Durrens P."/>
            <person name="Casaregola S."/>
            <person name="Neuveglise C."/>
            <person name="Fairhead C."/>
            <person name="Marck C."/>
            <person name="Cruz J.A."/>
            <person name="Straub M.L."/>
            <person name="Kugler V."/>
            <person name="Sacerdot C."/>
            <person name="Uzunov Z."/>
            <person name="Thierry A."/>
            <person name="Weiss S."/>
            <person name="Bleykasten C."/>
            <person name="De Montigny J."/>
            <person name="Jacques N."/>
            <person name="Jung P."/>
            <person name="Lemaire M."/>
            <person name="Mallet S."/>
            <person name="Morel G."/>
            <person name="Richard G.F."/>
            <person name="Sarkar A."/>
            <person name="Savel G."/>
            <person name="Schacherer J."/>
            <person name="Seret M.L."/>
            <person name="Talla E."/>
            <person name="Samson G."/>
            <person name="Jubin C."/>
            <person name="Poulain J."/>
            <person name="Vacherie B."/>
            <person name="Barbe V."/>
            <person name="Pelletier E."/>
            <person name="Sherman D.J."/>
            <person name="Westhof E."/>
            <person name="Weissenbach J."/>
            <person name="Baret P.V."/>
            <person name="Wincker P."/>
            <person name="Gaillardin C."/>
            <person name="Dujon B."/>
            <person name="Souciet J.L."/>
        </authorList>
    </citation>
    <scope>NUCLEOTIDE SEQUENCE [LARGE SCALE GENOMIC DNA]</scope>
    <source>
        <strain evidence="6">ATCC MYA-4447 / BCRC 22081 / CBS 7064 / NBRC 10061 / NRRL Y-12695</strain>
    </source>
</reference>
<accession>G8YGD7</accession>
<dbReference type="HOGENOM" id="CLU_009066_3_1_1"/>
<dbReference type="Proteomes" id="UP000005222">
    <property type="component" value="Chromosome G"/>
</dbReference>
<dbReference type="InterPro" id="IPR018307">
    <property type="entry name" value="ABL9/DENND6_dom"/>
</dbReference>
<dbReference type="Pfam" id="PF09794">
    <property type="entry name" value="Avl9"/>
    <property type="match status" value="1"/>
</dbReference>
<dbReference type="GO" id="GO:0005737">
    <property type="term" value="C:cytoplasm"/>
    <property type="evidence" value="ECO:0007669"/>
    <property type="project" value="TreeGrafter"/>
</dbReference>
<dbReference type="InterPro" id="IPR037516">
    <property type="entry name" value="Tripartite_DENN"/>
</dbReference>
<dbReference type="EMBL" id="FO082052">
    <property type="protein sequence ID" value="CCE81254.1"/>
    <property type="molecule type" value="Genomic_DNA"/>
</dbReference>
<dbReference type="FunCoup" id="G8YGD7">
    <property type="interactions" value="394"/>
</dbReference>
<feature type="region of interest" description="Disordered" evidence="2">
    <location>
        <begin position="572"/>
        <end position="595"/>
    </location>
</feature>
<keyword evidence="6" id="KW-1185">Reference proteome</keyword>
<dbReference type="InterPro" id="IPR043153">
    <property type="entry name" value="DENN_C"/>
</dbReference>